<evidence type="ECO:0000313" key="1">
    <source>
        <dbReference type="EMBL" id="SES22981.1"/>
    </source>
</evidence>
<accession>A0A1H9VN61</accession>
<evidence type="ECO:0008006" key="3">
    <source>
        <dbReference type="Google" id="ProtNLM"/>
    </source>
</evidence>
<dbReference type="Proteomes" id="UP000198929">
    <property type="component" value="Unassembled WGS sequence"/>
</dbReference>
<sequence length="171" mass="18916">MSVTRTTVEGSFDQIAELSVEEYIFTNVGKRENAGRVLFGRNVPLTGNSFLLTYSGVVKAGVEDFEAVEVRIDDEAATIDVTVPRVKVTSSEIDPDSITVYDQSMNPFNQIEMQDFSNFIAEEKRVAEQKAVEAGLLERAEDRVKMLMVSHVEALTGGTQQDGYAVKVGWK</sequence>
<organism evidence="1 2">
    <name type="scientific">Corynebacterium cystitidis DSM 20524</name>
    <dbReference type="NCBI Taxonomy" id="1121357"/>
    <lineage>
        <taxon>Bacteria</taxon>
        <taxon>Bacillati</taxon>
        <taxon>Actinomycetota</taxon>
        <taxon>Actinomycetes</taxon>
        <taxon>Mycobacteriales</taxon>
        <taxon>Corynebacteriaceae</taxon>
        <taxon>Corynebacterium</taxon>
    </lineage>
</organism>
<dbReference type="InterPro" id="IPR025324">
    <property type="entry name" value="DUF4230"/>
</dbReference>
<gene>
    <name evidence="1" type="ORF">SAMN05661109_02308</name>
</gene>
<protein>
    <recommendedName>
        <fullName evidence="3">DUF4230 domain-containing protein</fullName>
    </recommendedName>
</protein>
<reference evidence="2" key="1">
    <citation type="submission" date="2016-10" db="EMBL/GenBank/DDBJ databases">
        <authorList>
            <person name="Varghese N."/>
            <person name="Submissions S."/>
        </authorList>
    </citation>
    <scope>NUCLEOTIDE SEQUENCE [LARGE SCALE GENOMIC DNA]</scope>
    <source>
        <strain evidence="2">DSM 20524</strain>
    </source>
</reference>
<proteinExistence type="predicted"/>
<dbReference type="AlphaFoldDB" id="A0A1H9VN61"/>
<dbReference type="Pfam" id="PF14014">
    <property type="entry name" value="DUF4230"/>
    <property type="match status" value="1"/>
</dbReference>
<evidence type="ECO:0000313" key="2">
    <source>
        <dbReference type="Proteomes" id="UP000198929"/>
    </source>
</evidence>
<name>A0A1H9VN61_9CORY</name>
<dbReference type="STRING" id="1121357.SAMN05661109_02308"/>
<keyword evidence="2" id="KW-1185">Reference proteome</keyword>
<dbReference type="EMBL" id="FOGQ01000013">
    <property type="protein sequence ID" value="SES22981.1"/>
    <property type="molecule type" value="Genomic_DNA"/>
</dbReference>